<accession>A0A9D5CFK5</accession>
<dbReference type="OrthoDB" id="41588at2759"/>
<proteinExistence type="predicted"/>
<dbReference type="Proteomes" id="UP001085076">
    <property type="component" value="Miscellaneous, Linkage group lg05"/>
</dbReference>
<dbReference type="EMBL" id="JAGGNH010000005">
    <property type="protein sequence ID" value="KAJ0972352.1"/>
    <property type="molecule type" value="Genomic_DNA"/>
</dbReference>
<reference evidence="1" key="2">
    <citation type="journal article" date="2022" name="Hortic Res">
        <title>The genome of Dioscorea zingiberensis sheds light on the biosynthesis, origin and evolution of the medicinally important diosgenin saponins.</title>
        <authorList>
            <person name="Li Y."/>
            <person name="Tan C."/>
            <person name="Li Z."/>
            <person name="Guo J."/>
            <person name="Li S."/>
            <person name="Chen X."/>
            <person name="Wang C."/>
            <person name="Dai X."/>
            <person name="Yang H."/>
            <person name="Song W."/>
            <person name="Hou L."/>
            <person name="Xu J."/>
            <person name="Tong Z."/>
            <person name="Xu A."/>
            <person name="Yuan X."/>
            <person name="Wang W."/>
            <person name="Yang Q."/>
            <person name="Chen L."/>
            <person name="Sun Z."/>
            <person name="Wang K."/>
            <person name="Pan B."/>
            <person name="Chen J."/>
            <person name="Bao Y."/>
            <person name="Liu F."/>
            <person name="Qi X."/>
            <person name="Gang D.R."/>
            <person name="Wen J."/>
            <person name="Li J."/>
        </authorList>
    </citation>
    <scope>NUCLEOTIDE SEQUENCE</scope>
    <source>
        <strain evidence="1">Dzin_1.0</strain>
    </source>
</reference>
<evidence type="ECO:0000313" key="1">
    <source>
        <dbReference type="EMBL" id="KAJ0972352.1"/>
    </source>
</evidence>
<gene>
    <name evidence="1" type="ORF">J5N97_020311</name>
</gene>
<name>A0A9D5CFK5_9LILI</name>
<sequence length="98" mass="11034">MLERPADSSIEKVDLSEVTEMGDEISKQATVAGMLWSREGELGWCWSYPSCVYTCVQQGMSLTAAFSFLRKQSPHVFFIIVFSAQEQSEQLKPGHLEI</sequence>
<organism evidence="1 2">
    <name type="scientific">Dioscorea zingiberensis</name>
    <dbReference type="NCBI Taxonomy" id="325984"/>
    <lineage>
        <taxon>Eukaryota</taxon>
        <taxon>Viridiplantae</taxon>
        <taxon>Streptophyta</taxon>
        <taxon>Embryophyta</taxon>
        <taxon>Tracheophyta</taxon>
        <taxon>Spermatophyta</taxon>
        <taxon>Magnoliopsida</taxon>
        <taxon>Liliopsida</taxon>
        <taxon>Dioscoreales</taxon>
        <taxon>Dioscoreaceae</taxon>
        <taxon>Dioscorea</taxon>
    </lineage>
</organism>
<comment type="caution">
    <text evidence="1">The sequence shown here is derived from an EMBL/GenBank/DDBJ whole genome shotgun (WGS) entry which is preliminary data.</text>
</comment>
<dbReference type="AlphaFoldDB" id="A0A9D5CFK5"/>
<evidence type="ECO:0000313" key="2">
    <source>
        <dbReference type="Proteomes" id="UP001085076"/>
    </source>
</evidence>
<reference evidence="1" key="1">
    <citation type="submission" date="2021-03" db="EMBL/GenBank/DDBJ databases">
        <authorList>
            <person name="Li Z."/>
            <person name="Yang C."/>
        </authorList>
    </citation>
    <scope>NUCLEOTIDE SEQUENCE</scope>
    <source>
        <strain evidence="1">Dzin_1.0</strain>
        <tissue evidence="1">Leaf</tissue>
    </source>
</reference>
<protein>
    <submittedName>
        <fullName evidence="1">Uncharacterized protein</fullName>
    </submittedName>
</protein>
<keyword evidence="2" id="KW-1185">Reference proteome</keyword>